<sequence length="336" mass="36289">MGNVPTSVKHCLSYEQLVQDYPWLRRWLLEEKTITGHEYPEFVKIVEVGPRDGLQNEKEFVPTGVKIQLIDMLSGTGLPVIEATSFVSSKWVPQMADHSDVLKGIQRVPHVQYPVLTPNMQGFQDAVAAGATEVAVFGSASETFSKKNINCSIDESMLRFQEVINTAKVHRIPVRGYVSCALGCPHEGYVEPSKVAQVAKKLYDMGCYEISLGDTIGVGTPGSMFKMLQSVMKEVPVSALAVHCHDTYGQALANILVALQMGVCVVDSAVAGLGGCPYAQGSSGNVSTEDVLYMLHGMGIETGVNLSKVMEAGDFICKALCRKTNSKVSHALSGTL</sequence>
<evidence type="ECO:0000313" key="8">
    <source>
        <dbReference type="EMBL" id="CAJ1067509.1"/>
    </source>
</evidence>
<dbReference type="Proteomes" id="UP001178508">
    <property type="component" value="Chromosome 11"/>
</dbReference>
<dbReference type="Pfam" id="PF00682">
    <property type="entry name" value="HMGL-like"/>
    <property type="match status" value="1"/>
</dbReference>
<dbReference type="GO" id="GO:0046872">
    <property type="term" value="F:metal ion binding"/>
    <property type="evidence" value="ECO:0007669"/>
    <property type="project" value="UniProtKB-KW"/>
</dbReference>
<dbReference type="EMBL" id="OY660874">
    <property type="protein sequence ID" value="CAJ1067509.1"/>
    <property type="molecule type" value="Genomic_DNA"/>
</dbReference>
<name>A0AAV1G4C1_XYRNO</name>
<comment type="similarity">
    <text evidence="2">Belongs to the HMG-CoA lyase family.</text>
</comment>
<evidence type="ECO:0000256" key="6">
    <source>
        <dbReference type="ARBA" id="ARBA00049877"/>
    </source>
</evidence>
<evidence type="ECO:0000256" key="1">
    <source>
        <dbReference type="ARBA" id="ARBA00005143"/>
    </source>
</evidence>
<dbReference type="CDD" id="cd07938">
    <property type="entry name" value="DRE_TIM_HMGL"/>
    <property type="match status" value="1"/>
</dbReference>
<evidence type="ECO:0000256" key="5">
    <source>
        <dbReference type="ARBA" id="ARBA00023239"/>
    </source>
</evidence>
<dbReference type="GO" id="GO:0006552">
    <property type="term" value="P:L-leucine catabolic process"/>
    <property type="evidence" value="ECO:0007669"/>
    <property type="project" value="TreeGrafter"/>
</dbReference>
<dbReference type="Gene3D" id="3.20.20.70">
    <property type="entry name" value="Aldolase class I"/>
    <property type="match status" value="1"/>
</dbReference>
<dbReference type="PANTHER" id="PTHR42738">
    <property type="entry name" value="HYDROXYMETHYLGLUTARYL-COA LYASE"/>
    <property type="match status" value="1"/>
</dbReference>
<feature type="domain" description="Pyruvate carboxyltransferase" evidence="7">
    <location>
        <begin position="43"/>
        <end position="310"/>
    </location>
</feature>
<keyword evidence="9" id="KW-1185">Reference proteome</keyword>
<dbReference type="PANTHER" id="PTHR42738:SF16">
    <property type="entry name" value="3-HYDROXY-3-METHYLGLUTARYL-COA LYASE, CYTOPLASMIC"/>
    <property type="match status" value="1"/>
</dbReference>
<keyword evidence="5 8" id="KW-0456">Lyase</keyword>
<evidence type="ECO:0000256" key="4">
    <source>
        <dbReference type="ARBA" id="ARBA00022723"/>
    </source>
</evidence>
<dbReference type="InterPro" id="IPR000891">
    <property type="entry name" value="PYR_CT"/>
</dbReference>
<reference evidence="8" key="1">
    <citation type="submission" date="2023-08" db="EMBL/GenBank/DDBJ databases">
        <authorList>
            <person name="Alioto T."/>
            <person name="Alioto T."/>
            <person name="Gomez Garrido J."/>
        </authorList>
    </citation>
    <scope>NUCLEOTIDE SEQUENCE</scope>
</reference>
<dbReference type="PROSITE" id="PS50991">
    <property type="entry name" value="PYR_CT"/>
    <property type="match status" value="1"/>
</dbReference>
<comment type="pathway">
    <text evidence="1">Metabolic intermediate metabolism; (S)-3-hydroxy-3-methylglutaryl-CoA degradation; acetoacetate from (S)-3-hydroxy-3-methylglutaryl-CoA: step 1/1.</text>
</comment>
<dbReference type="AlphaFoldDB" id="A0AAV1G4C1"/>
<proteinExistence type="inferred from homology"/>
<dbReference type="InterPro" id="IPR043594">
    <property type="entry name" value="HMGL"/>
</dbReference>
<dbReference type="NCBIfam" id="NF004283">
    <property type="entry name" value="PRK05692.1"/>
    <property type="match status" value="1"/>
</dbReference>
<evidence type="ECO:0000256" key="2">
    <source>
        <dbReference type="ARBA" id="ARBA00009405"/>
    </source>
</evidence>
<accession>A0AAV1G4C1</accession>
<evidence type="ECO:0000313" key="9">
    <source>
        <dbReference type="Proteomes" id="UP001178508"/>
    </source>
</evidence>
<organism evidence="8 9">
    <name type="scientific">Xyrichtys novacula</name>
    <name type="common">Pearly razorfish</name>
    <name type="synonym">Hemipteronotus novacula</name>
    <dbReference type="NCBI Taxonomy" id="13765"/>
    <lineage>
        <taxon>Eukaryota</taxon>
        <taxon>Metazoa</taxon>
        <taxon>Chordata</taxon>
        <taxon>Craniata</taxon>
        <taxon>Vertebrata</taxon>
        <taxon>Euteleostomi</taxon>
        <taxon>Actinopterygii</taxon>
        <taxon>Neopterygii</taxon>
        <taxon>Teleostei</taxon>
        <taxon>Neoteleostei</taxon>
        <taxon>Acanthomorphata</taxon>
        <taxon>Eupercaria</taxon>
        <taxon>Labriformes</taxon>
        <taxon>Labridae</taxon>
        <taxon>Xyrichtys</taxon>
    </lineage>
</organism>
<comment type="catalytic activity">
    <reaction evidence="6">
        <text>(3S)-3-hydroxy-3-methylglutaryl-CoA = acetoacetate + acetyl-CoA</text>
        <dbReference type="Rhea" id="RHEA:24404"/>
        <dbReference type="ChEBI" id="CHEBI:13705"/>
        <dbReference type="ChEBI" id="CHEBI:43074"/>
        <dbReference type="ChEBI" id="CHEBI:57288"/>
        <dbReference type="EC" id="4.1.3.4"/>
    </reaction>
</comment>
<evidence type="ECO:0000256" key="3">
    <source>
        <dbReference type="ARBA" id="ARBA00012910"/>
    </source>
</evidence>
<dbReference type="FunFam" id="3.20.20.70:FF:000038">
    <property type="entry name" value="Hydroxymethylglutaryl-CoA lyase, mitochondrial"/>
    <property type="match status" value="1"/>
</dbReference>
<dbReference type="GO" id="GO:0046951">
    <property type="term" value="P:ketone body biosynthetic process"/>
    <property type="evidence" value="ECO:0007669"/>
    <property type="project" value="TreeGrafter"/>
</dbReference>
<dbReference type="InterPro" id="IPR013785">
    <property type="entry name" value="Aldolase_TIM"/>
</dbReference>
<dbReference type="GO" id="GO:0004419">
    <property type="term" value="F:hydroxymethylglutaryl-CoA lyase activity"/>
    <property type="evidence" value="ECO:0007669"/>
    <property type="project" value="UniProtKB-EC"/>
</dbReference>
<protein>
    <recommendedName>
        <fullName evidence="3">hydroxymethylglutaryl-CoA lyase</fullName>
        <ecNumber evidence="3">4.1.3.4</ecNumber>
    </recommendedName>
</protein>
<evidence type="ECO:0000259" key="7">
    <source>
        <dbReference type="PROSITE" id="PS50991"/>
    </source>
</evidence>
<keyword evidence="4" id="KW-0479">Metal-binding</keyword>
<dbReference type="SUPFAM" id="SSF51569">
    <property type="entry name" value="Aldolase"/>
    <property type="match status" value="1"/>
</dbReference>
<dbReference type="EC" id="4.1.3.4" evidence="3"/>
<gene>
    <name evidence="8" type="ORF">XNOV1_A035566</name>
</gene>